<dbReference type="SMART" id="SM00871">
    <property type="entry name" value="AraC_E_bind"/>
    <property type="match status" value="1"/>
</dbReference>
<dbReference type="Gene3D" id="3.20.80.10">
    <property type="entry name" value="Regulatory factor, effector binding domain"/>
    <property type="match status" value="1"/>
</dbReference>
<dbReference type="InterPro" id="IPR029442">
    <property type="entry name" value="GyrI-like"/>
</dbReference>
<proteinExistence type="predicted"/>
<sequence length="178" mass="19965">MAVRNAYGHRFCETVGVQPMIVDRVEQAYVGRRESITMTEFARVADHLPDMFGHLAERGLVPAGPPFFRYRVIDMSADLVVEAGIPVAGPVDVAEPLFTEHLPGGRYVTVSHIGHPDELVAVTSRLLDWAREQGLTWDMEPTPTGEVWGCRLELLMTNPAEEPDMHKWETVLLFRLAD</sequence>
<evidence type="ECO:0000259" key="1">
    <source>
        <dbReference type="SMART" id="SM00871"/>
    </source>
</evidence>
<dbReference type="Proteomes" id="UP000636960">
    <property type="component" value="Unassembled WGS sequence"/>
</dbReference>
<keyword evidence="3" id="KW-1185">Reference proteome</keyword>
<evidence type="ECO:0000313" key="3">
    <source>
        <dbReference type="Proteomes" id="UP000636960"/>
    </source>
</evidence>
<feature type="domain" description="AraC effector-binding" evidence="1">
    <location>
        <begin position="17"/>
        <end position="177"/>
    </location>
</feature>
<dbReference type="Pfam" id="PF06445">
    <property type="entry name" value="GyrI-like"/>
    <property type="match status" value="1"/>
</dbReference>
<dbReference type="EMBL" id="BOMV01000001">
    <property type="protein sequence ID" value="GIE92654.1"/>
    <property type="molecule type" value="Genomic_DNA"/>
</dbReference>
<dbReference type="AlphaFoldDB" id="A0A919JSJ2"/>
<protein>
    <submittedName>
        <fullName evidence="2">DNA gyrase inhibitor</fullName>
    </submittedName>
</protein>
<dbReference type="InterPro" id="IPR010499">
    <property type="entry name" value="AraC_E-bd"/>
</dbReference>
<reference evidence="2" key="1">
    <citation type="submission" date="2021-01" db="EMBL/GenBank/DDBJ databases">
        <title>Whole genome shotgun sequence of Actinoplanes rishiriensis NBRC 108556.</title>
        <authorList>
            <person name="Komaki H."/>
            <person name="Tamura T."/>
        </authorList>
    </citation>
    <scope>NUCLEOTIDE SEQUENCE</scope>
    <source>
        <strain evidence="2">NBRC 108556</strain>
    </source>
</reference>
<organism evidence="2 3">
    <name type="scientific">Paractinoplanes rishiriensis</name>
    <dbReference type="NCBI Taxonomy" id="1050105"/>
    <lineage>
        <taxon>Bacteria</taxon>
        <taxon>Bacillati</taxon>
        <taxon>Actinomycetota</taxon>
        <taxon>Actinomycetes</taxon>
        <taxon>Micromonosporales</taxon>
        <taxon>Micromonosporaceae</taxon>
        <taxon>Paractinoplanes</taxon>
    </lineage>
</organism>
<name>A0A919JSJ2_9ACTN</name>
<gene>
    <name evidence="2" type="ORF">Ari01nite_01190</name>
</gene>
<dbReference type="SUPFAM" id="SSF55136">
    <property type="entry name" value="Probable bacterial effector-binding domain"/>
    <property type="match status" value="1"/>
</dbReference>
<dbReference type="InterPro" id="IPR011256">
    <property type="entry name" value="Reg_factor_effector_dom_sf"/>
</dbReference>
<accession>A0A919JSJ2</accession>
<comment type="caution">
    <text evidence="2">The sequence shown here is derived from an EMBL/GenBank/DDBJ whole genome shotgun (WGS) entry which is preliminary data.</text>
</comment>
<evidence type="ECO:0000313" key="2">
    <source>
        <dbReference type="EMBL" id="GIE92654.1"/>
    </source>
</evidence>